<keyword evidence="3" id="KW-0967">Endosome</keyword>
<accession>A0A1Y2ICR1</accession>
<dbReference type="AlphaFoldDB" id="A0A1Y2ICR1"/>
<evidence type="ECO:0000256" key="3">
    <source>
        <dbReference type="ARBA" id="ARBA00022753"/>
    </source>
</evidence>
<evidence type="ECO:0000256" key="5">
    <source>
        <dbReference type="ARBA" id="ARBA00042586"/>
    </source>
</evidence>
<dbReference type="PANTHER" id="PTHR22761">
    <property type="entry name" value="CHARGED MULTIVESICULAR BODY PROTEIN"/>
    <property type="match status" value="1"/>
</dbReference>
<evidence type="ECO:0000256" key="1">
    <source>
        <dbReference type="ARBA" id="ARBA00004177"/>
    </source>
</evidence>
<dbReference type="Gene3D" id="1.10.287.1060">
    <property type="entry name" value="ESAT-6-like"/>
    <property type="match status" value="1"/>
</dbReference>
<feature type="coiled-coil region" evidence="6">
    <location>
        <begin position="15"/>
        <end position="95"/>
    </location>
</feature>
<comment type="similarity">
    <text evidence="2">Belongs to the SNF7 family.</text>
</comment>
<evidence type="ECO:0000256" key="4">
    <source>
        <dbReference type="ARBA" id="ARBA00040017"/>
    </source>
</evidence>
<dbReference type="STRING" id="1353009.A0A1Y2ICR1"/>
<comment type="subcellular location">
    <subcellularLocation>
        <location evidence="1">Endosome</location>
    </subcellularLocation>
</comment>
<dbReference type="GO" id="GO:0032511">
    <property type="term" value="P:late endosome to vacuole transport via multivesicular body sorting pathway"/>
    <property type="evidence" value="ECO:0007669"/>
    <property type="project" value="TreeGrafter"/>
</dbReference>
<dbReference type="GO" id="GO:0009898">
    <property type="term" value="C:cytoplasmic side of plasma membrane"/>
    <property type="evidence" value="ECO:0007669"/>
    <property type="project" value="TreeGrafter"/>
</dbReference>
<sequence>MAGIMSYFGGRRDPKQSSRDAIVTLRQQLQMIEKKEEYLQKKIEEETKKARANAVTNKAAATNALRRKKVTEQELERLQNTRFGLEMQVNTLESASFNAENMAAMKKASEALKTIHGKLTIDKVDQTMAEIQEQTQLANEVSNAISSNVVDVEIDEDELKQELADLEQDELNDRLMGADHVPVHHPAGPSRIEDKRQAVEDDEEAQLKELQAALAM</sequence>
<proteinExistence type="inferred from homology"/>
<dbReference type="Proteomes" id="UP000193067">
    <property type="component" value="Unassembled WGS sequence"/>
</dbReference>
<evidence type="ECO:0000256" key="2">
    <source>
        <dbReference type="ARBA" id="ARBA00006190"/>
    </source>
</evidence>
<evidence type="ECO:0000256" key="6">
    <source>
        <dbReference type="SAM" id="Coils"/>
    </source>
</evidence>
<evidence type="ECO:0000313" key="9">
    <source>
        <dbReference type="Proteomes" id="UP000193067"/>
    </source>
</evidence>
<reference evidence="8 9" key="1">
    <citation type="journal article" date="2015" name="Biotechnol. Biofuels">
        <title>Enhanced degradation of softwood versus hardwood by the white-rot fungus Pycnoporus coccineus.</title>
        <authorList>
            <person name="Couturier M."/>
            <person name="Navarro D."/>
            <person name="Chevret D."/>
            <person name="Henrissat B."/>
            <person name="Piumi F."/>
            <person name="Ruiz-Duenas F.J."/>
            <person name="Martinez A.T."/>
            <person name="Grigoriev I.V."/>
            <person name="Riley R."/>
            <person name="Lipzen A."/>
            <person name="Berrin J.G."/>
            <person name="Master E.R."/>
            <person name="Rosso M.N."/>
        </authorList>
    </citation>
    <scope>NUCLEOTIDE SEQUENCE [LARGE SCALE GENOMIC DNA]</scope>
    <source>
        <strain evidence="8 9">BRFM310</strain>
    </source>
</reference>
<dbReference type="EMBL" id="KZ084132">
    <property type="protein sequence ID" value="OSC98969.1"/>
    <property type="molecule type" value="Genomic_DNA"/>
</dbReference>
<dbReference type="GO" id="GO:0006900">
    <property type="term" value="P:vesicle budding from membrane"/>
    <property type="evidence" value="ECO:0007669"/>
    <property type="project" value="TreeGrafter"/>
</dbReference>
<gene>
    <name evidence="8" type="ORF">PYCCODRAFT_1438775</name>
</gene>
<dbReference type="OrthoDB" id="5592979at2759"/>
<evidence type="ECO:0000256" key="7">
    <source>
        <dbReference type="SAM" id="MobiDB-lite"/>
    </source>
</evidence>
<dbReference type="GO" id="GO:0005771">
    <property type="term" value="C:multivesicular body"/>
    <property type="evidence" value="ECO:0007669"/>
    <property type="project" value="TreeGrafter"/>
</dbReference>
<dbReference type="PANTHER" id="PTHR22761:SF10">
    <property type="entry name" value="GH13992P"/>
    <property type="match status" value="1"/>
</dbReference>
<keyword evidence="6" id="KW-0175">Coiled coil</keyword>
<dbReference type="InterPro" id="IPR005024">
    <property type="entry name" value="Snf7_fam"/>
</dbReference>
<protein>
    <recommendedName>
        <fullName evidence="4">Vacuolar-sorting protein SNF7</fullName>
    </recommendedName>
    <alternativeName>
        <fullName evidence="5">Vacuolar protein-sorting-associated protein 32</fullName>
    </alternativeName>
</protein>
<organism evidence="8 9">
    <name type="scientific">Trametes coccinea (strain BRFM310)</name>
    <name type="common">Pycnoporus coccineus</name>
    <dbReference type="NCBI Taxonomy" id="1353009"/>
    <lineage>
        <taxon>Eukaryota</taxon>
        <taxon>Fungi</taxon>
        <taxon>Dikarya</taxon>
        <taxon>Basidiomycota</taxon>
        <taxon>Agaricomycotina</taxon>
        <taxon>Agaricomycetes</taxon>
        <taxon>Polyporales</taxon>
        <taxon>Polyporaceae</taxon>
        <taxon>Trametes</taxon>
    </lineage>
</organism>
<dbReference type="GO" id="GO:0000815">
    <property type="term" value="C:ESCRT III complex"/>
    <property type="evidence" value="ECO:0007669"/>
    <property type="project" value="TreeGrafter"/>
</dbReference>
<keyword evidence="9" id="KW-1185">Reference proteome</keyword>
<evidence type="ECO:0000313" key="8">
    <source>
        <dbReference type="EMBL" id="OSC98969.1"/>
    </source>
</evidence>
<dbReference type="Pfam" id="PF03357">
    <property type="entry name" value="Snf7"/>
    <property type="match status" value="1"/>
</dbReference>
<name>A0A1Y2ICR1_TRAC3</name>
<feature type="region of interest" description="Disordered" evidence="7">
    <location>
        <begin position="179"/>
        <end position="205"/>
    </location>
</feature>